<evidence type="ECO:0000313" key="2">
    <source>
        <dbReference type="Proteomes" id="UP001196413"/>
    </source>
</evidence>
<comment type="caution">
    <text evidence="1">The sequence shown here is derived from an EMBL/GenBank/DDBJ whole genome shotgun (WGS) entry which is preliminary data.</text>
</comment>
<name>A0AAD5QGT2_PARTN</name>
<proteinExistence type="predicted"/>
<sequence length="61" mass="6901">MFSTWMKAQAVGAIAEKVRLSNVGEGKERPLRKPAGLDPAGKTDKCWRNPAIYRTNRLRMK</sequence>
<evidence type="ECO:0000313" key="1">
    <source>
        <dbReference type="EMBL" id="KAJ1347455.1"/>
    </source>
</evidence>
<protein>
    <submittedName>
        <fullName evidence="1">Uncharacterized protein</fullName>
    </submittedName>
</protein>
<reference evidence="1" key="1">
    <citation type="submission" date="2021-06" db="EMBL/GenBank/DDBJ databases">
        <title>Parelaphostrongylus tenuis whole genome reference sequence.</title>
        <authorList>
            <person name="Garwood T.J."/>
            <person name="Larsen P.A."/>
            <person name="Fountain-Jones N.M."/>
            <person name="Garbe J.R."/>
            <person name="Macchietto M.G."/>
            <person name="Kania S.A."/>
            <person name="Gerhold R.W."/>
            <person name="Richards J.E."/>
            <person name="Wolf T.M."/>
        </authorList>
    </citation>
    <scope>NUCLEOTIDE SEQUENCE</scope>
    <source>
        <strain evidence="1">MNPRO001-30</strain>
        <tissue evidence="1">Meninges</tissue>
    </source>
</reference>
<dbReference type="EMBL" id="JAHQIW010000313">
    <property type="protein sequence ID" value="KAJ1347455.1"/>
    <property type="molecule type" value="Genomic_DNA"/>
</dbReference>
<gene>
    <name evidence="1" type="ORF">KIN20_002511</name>
</gene>
<dbReference type="Proteomes" id="UP001196413">
    <property type="component" value="Unassembled WGS sequence"/>
</dbReference>
<keyword evidence="2" id="KW-1185">Reference proteome</keyword>
<accession>A0AAD5QGT2</accession>
<organism evidence="1 2">
    <name type="scientific">Parelaphostrongylus tenuis</name>
    <name type="common">Meningeal worm</name>
    <dbReference type="NCBI Taxonomy" id="148309"/>
    <lineage>
        <taxon>Eukaryota</taxon>
        <taxon>Metazoa</taxon>
        <taxon>Ecdysozoa</taxon>
        <taxon>Nematoda</taxon>
        <taxon>Chromadorea</taxon>
        <taxon>Rhabditida</taxon>
        <taxon>Rhabditina</taxon>
        <taxon>Rhabditomorpha</taxon>
        <taxon>Strongyloidea</taxon>
        <taxon>Metastrongylidae</taxon>
        <taxon>Parelaphostrongylus</taxon>
    </lineage>
</organism>
<dbReference type="AlphaFoldDB" id="A0AAD5QGT2"/>